<evidence type="ECO:0000313" key="2">
    <source>
        <dbReference type="Proteomes" id="UP000799538"/>
    </source>
</evidence>
<dbReference type="AlphaFoldDB" id="A0A6A6GJC7"/>
<dbReference type="EMBL" id="ML992503">
    <property type="protein sequence ID" value="KAF2225738.1"/>
    <property type="molecule type" value="Genomic_DNA"/>
</dbReference>
<name>A0A6A6GJC7_9PEZI</name>
<proteinExistence type="predicted"/>
<reference evidence="2" key="1">
    <citation type="journal article" date="2020" name="Stud. Mycol.">
        <title>101 Dothideomycetes genomes: A test case for predicting lifestyles and emergence of pathogens.</title>
        <authorList>
            <person name="Haridas S."/>
            <person name="Albert R."/>
            <person name="Binder M."/>
            <person name="Bloem J."/>
            <person name="LaButti K."/>
            <person name="Salamov A."/>
            <person name="Andreopoulos B."/>
            <person name="Baker S."/>
            <person name="Barry K."/>
            <person name="Bills G."/>
            <person name="Bluhm B."/>
            <person name="Cannon C."/>
            <person name="Castanera R."/>
            <person name="Culley D."/>
            <person name="Daum C."/>
            <person name="Ezra D."/>
            <person name="Gonzalez J."/>
            <person name="Henrissat B."/>
            <person name="Kuo A."/>
            <person name="Liang C."/>
            <person name="Lipzen A."/>
            <person name="Lutzoni F."/>
            <person name="Magnuson J."/>
            <person name="Mondo S."/>
            <person name="Nolan M."/>
            <person name="Ohm R."/>
            <person name="Pangilinan J."/>
            <person name="Park H.-J."/>
            <person name="Ramirez L."/>
            <person name="Alfaro M."/>
            <person name="Sun H."/>
            <person name="Tritt A."/>
            <person name="Yoshinaga Y."/>
            <person name="Zwiers L.-H."/>
            <person name="Turgeon B."/>
            <person name="Goodwin S."/>
            <person name="Spatafora J."/>
            <person name="Crous P."/>
            <person name="Grigoriev I."/>
        </authorList>
    </citation>
    <scope>NUCLEOTIDE SEQUENCE [LARGE SCALE GENOMIC DNA]</scope>
    <source>
        <strain evidence="2">CECT 20119</strain>
    </source>
</reference>
<gene>
    <name evidence="1" type="ORF">BDZ85DRAFT_70481</name>
</gene>
<protein>
    <submittedName>
        <fullName evidence="1">Uncharacterized protein</fullName>
    </submittedName>
</protein>
<keyword evidence="2" id="KW-1185">Reference proteome</keyword>
<sequence>MGQEGRVVDKETCCLSQLLYREGRGVSPRAPPFGFPRACACAATARRAARPALSFPTSAACPVSAIHNFYSGTPSFLYQLFSNPSHTPHLPIPPSIACQRISAPIRLHT</sequence>
<dbReference type="OrthoDB" id="10582689at2759"/>
<organism evidence="1 2">
    <name type="scientific">Elsinoe ampelina</name>
    <dbReference type="NCBI Taxonomy" id="302913"/>
    <lineage>
        <taxon>Eukaryota</taxon>
        <taxon>Fungi</taxon>
        <taxon>Dikarya</taxon>
        <taxon>Ascomycota</taxon>
        <taxon>Pezizomycotina</taxon>
        <taxon>Dothideomycetes</taxon>
        <taxon>Dothideomycetidae</taxon>
        <taxon>Myriangiales</taxon>
        <taxon>Elsinoaceae</taxon>
        <taxon>Elsinoe</taxon>
    </lineage>
</organism>
<accession>A0A6A6GJC7</accession>
<dbReference type="Proteomes" id="UP000799538">
    <property type="component" value="Unassembled WGS sequence"/>
</dbReference>
<evidence type="ECO:0000313" key="1">
    <source>
        <dbReference type="EMBL" id="KAF2225738.1"/>
    </source>
</evidence>